<gene>
    <name evidence="2" type="ORF">SAMN04488579_10839</name>
</gene>
<accession>A0A1H3ETA1</accession>
<dbReference type="EMBL" id="FNOU01000008">
    <property type="protein sequence ID" value="SDX81880.1"/>
    <property type="molecule type" value="Genomic_DNA"/>
</dbReference>
<feature type="transmembrane region" description="Helical" evidence="1">
    <location>
        <begin position="96"/>
        <end position="120"/>
    </location>
</feature>
<organism evidence="2 3">
    <name type="scientific">Eubacterium barkeri</name>
    <name type="common">Clostridium barkeri</name>
    <dbReference type="NCBI Taxonomy" id="1528"/>
    <lineage>
        <taxon>Bacteria</taxon>
        <taxon>Bacillati</taxon>
        <taxon>Bacillota</taxon>
        <taxon>Clostridia</taxon>
        <taxon>Eubacteriales</taxon>
        <taxon>Eubacteriaceae</taxon>
        <taxon>Eubacterium</taxon>
    </lineage>
</organism>
<name>A0A1H3ETA1_EUBBA</name>
<proteinExistence type="predicted"/>
<protein>
    <submittedName>
        <fullName evidence="2">ABC-2 family transporter protein</fullName>
    </submittedName>
</protein>
<dbReference type="STRING" id="1528.SAMN04488579_10839"/>
<feature type="transmembrane region" description="Helical" evidence="1">
    <location>
        <begin position="132"/>
        <end position="149"/>
    </location>
</feature>
<evidence type="ECO:0000313" key="3">
    <source>
        <dbReference type="Proteomes" id="UP000199652"/>
    </source>
</evidence>
<evidence type="ECO:0000313" key="2">
    <source>
        <dbReference type="EMBL" id="SDX81880.1"/>
    </source>
</evidence>
<keyword evidence="3" id="KW-1185">Reference proteome</keyword>
<feature type="transmembrane region" description="Helical" evidence="1">
    <location>
        <begin position="219"/>
        <end position="240"/>
    </location>
</feature>
<evidence type="ECO:0000256" key="1">
    <source>
        <dbReference type="SAM" id="Phobius"/>
    </source>
</evidence>
<reference evidence="3" key="1">
    <citation type="submission" date="2016-10" db="EMBL/GenBank/DDBJ databases">
        <authorList>
            <person name="Varghese N."/>
            <person name="Submissions S."/>
        </authorList>
    </citation>
    <scope>NUCLEOTIDE SEQUENCE [LARGE SCALE GENOMIC DNA]</scope>
    <source>
        <strain evidence="3">VPI 5359</strain>
    </source>
</reference>
<keyword evidence="1" id="KW-0472">Membrane</keyword>
<dbReference type="Proteomes" id="UP000199652">
    <property type="component" value="Unassembled WGS sequence"/>
</dbReference>
<feature type="transmembrane region" description="Helical" evidence="1">
    <location>
        <begin position="15"/>
        <end position="32"/>
    </location>
</feature>
<feature type="transmembrane region" description="Helical" evidence="1">
    <location>
        <begin position="161"/>
        <end position="180"/>
    </location>
</feature>
<keyword evidence="1" id="KW-1133">Transmembrane helix</keyword>
<dbReference type="RefSeq" id="WP_090244608.1">
    <property type="nucleotide sequence ID" value="NZ_FNOU01000008.1"/>
</dbReference>
<dbReference type="AlphaFoldDB" id="A0A1H3ETA1"/>
<dbReference type="Pfam" id="PF12730">
    <property type="entry name" value="ABC2_membrane_4"/>
    <property type="match status" value="1"/>
</dbReference>
<sequence>MLFTLEFYKSRRRHLFLVEGCFLLAILLYFGFDMARMDPINGWMDVIYTVPILDAMFLPLTLALVASRLCEAEHKGQTFKWLETTAKPGAIYDAKWLCGVVHVLIVVLLQTLFLLVMGLVLGFPRPVPLGPLFGYSASVLAVSLTIYSLQYGLSMVFPNQMIPLAVGVVGSFIGLFSLYFPQVIQKILPWGYYGVLAVVGMDWNPATRVIHYYWASYDYLGLALLGLWFIAIFGGFRAIFVRREV</sequence>
<feature type="transmembrane region" description="Helical" evidence="1">
    <location>
        <begin position="52"/>
        <end position="70"/>
    </location>
</feature>
<dbReference type="CDD" id="cd21809">
    <property type="entry name" value="ABC-2_lan_permease-like"/>
    <property type="match status" value="1"/>
</dbReference>
<keyword evidence="1" id="KW-0812">Transmembrane</keyword>